<dbReference type="ESTHER" id="capgi-c2m6q0">
    <property type="family name" value="Monoglyceridelipase_lysophospholip"/>
</dbReference>
<dbReference type="Gene3D" id="3.40.50.150">
    <property type="entry name" value="Vaccinia Virus protein VP39"/>
    <property type="match status" value="1"/>
</dbReference>
<dbReference type="Proteomes" id="UP000006650">
    <property type="component" value="Chromosome"/>
</dbReference>
<feature type="domain" description="Methyltransferase" evidence="2">
    <location>
        <begin position="267"/>
        <end position="563"/>
    </location>
</feature>
<dbReference type="KEGG" id="coc:Coch_0185"/>
<dbReference type="InterPro" id="IPR029058">
    <property type="entry name" value="AB_hydrolase_fold"/>
</dbReference>
<evidence type="ECO:0000313" key="4">
    <source>
        <dbReference type="Proteomes" id="UP000006650"/>
    </source>
</evidence>
<sequence>MMNTGFFKGYQEAELYFYEWNYKPQQKTLIVIHRGHEYGERLQEFATHPLFASYNIFAFDMRGHGHTKASVSPAFMDSVRDLDAFAKFLQQEYGVQEEDIFVVANSIGGVIVSAWVHDFAPRIAGMALLAPAFEINLIVPLAKQAIELALKVKPNLVVKSYVKSKMLTRDPEQQRAYDTDRFITRSINGKLLIDLANAGKRLVEDAAAITIPTLLLSAEKDFVVINKQQKQFYVNLSSEIKEFVTLEGFHHGILFEQGREEVYKLLEQFISRAFETPLVSPSLKPDTFTQKEYEIMQYELIPNREKYYYRFQKWALSKLGYLSGGMAIGLEYGFDSGASMDYVYKNIPQGKWGIGKLMDKSYLNAIGWRGVRIRKAHLLEQVDKAIQALQAEGKKVKILDIAGGVGNYLFDIKEKHPEVEIVINEFLPANIEKGEQTVRERGFQDIRFTNYNCFKADNYTSLDYNPNITIISGIFELFGDNKLANEAVKGVVSISENGFLIYTGQPWHPQLKTIAFVLKSHQERDWVMRRRSQRELDGIFSLNGVQKQDMLIDDFGIFTVSLGKIEK</sequence>
<keyword evidence="4" id="KW-1185">Reference proteome</keyword>
<dbReference type="InterPro" id="IPR022742">
    <property type="entry name" value="Hydrolase_4"/>
</dbReference>
<dbReference type="CDD" id="cd02440">
    <property type="entry name" value="AdoMet_MTases"/>
    <property type="match status" value="1"/>
</dbReference>
<dbReference type="SUPFAM" id="SSF53335">
    <property type="entry name" value="S-adenosyl-L-methionine-dependent methyltransferases"/>
    <property type="match status" value="1"/>
</dbReference>
<feature type="domain" description="Serine aminopeptidase S33" evidence="1">
    <location>
        <begin position="25"/>
        <end position="257"/>
    </location>
</feature>
<dbReference type="AlphaFoldDB" id="C7M548"/>
<dbReference type="STRING" id="521097.Coch_0185"/>
<dbReference type="GO" id="GO:0016787">
    <property type="term" value="F:hydrolase activity"/>
    <property type="evidence" value="ECO:0007669"/>
    <property type="project" value="UniProtKB-KW"/>
</dbReference>
<evidence type="ECO:0000259" key="2">
    <source>
        <dbReference type="Pfam" id="PF12147"/>
    </source>
</evidence>
<dbReference type="Pfam" id="PF12147">
    <property type="entry name" value="Methyltransf_20"/>
    <property type="match status" value="1"/>
</dbReference>
<dbReference type="InterPro" id="IPR022744">
    <property type="entry name" value="MeTrfase_dom_put"/>
</dbReference>
<accession>C7M548</accession>
<proteinExistence type="predicted"/>
<reference evidence="3 4" key="1">
    <citation type="journal article" date="2009" name="Stand. Genomic Sci.">
        <title>Complete genome sequence of Capnocytophaga ochracea type strain (VPI 2845).</title>
        <authorList>
            <person name="Mavrommatis K."/>
            <person name="Gronow S."/>
            <person name="Saunders E."/>
            <person name="Land M."/>
            <person name="Lapidus A."/>
            <person name="Copeland A."/>
            <person name="Glavina Del Rio T."/>
            <person name="Nolan M."/>
            <person name="Lucas S."/>
            <person name="Chen F."/>
            <person name="Tice H."/>
            <person name="Cheng J.F."/>
            <person name="Bruce D."/>
            <person name="Goodwin L."/>
            <person name="Pitluck S."/>
            <person name="Pati A."/>
            <person name="Ivanova N."/>
            <person name="Chen A."/>
            <person name="Palaniappan K."/>
            <person name="Chain P."/>
            <person name="Hauser L."/>
            <person name="Chang Y.J."/>
            <person name="Jeffries C.D."/>
            <person name="Brettin T."/>
            <person name="Detter J.C."/>
            <person name="Han C."/>
            <person name="Bristow J."/>
            <person name="Goker M."/>
            <person name="Rohde M."/>
            <person name="Eisen J.A."/>
            <person name="Markowitz V."/>
            <person name="Kyrpides N.C."/>
            <person name="Klenk H.P."/>
            <person name="Hugenholtz P."/>
        </authorList>
    </citation>
    <scope>NUCLEOTIDE SEQUENCE [LARGE SCALE GENOMIC DNA]</scope>
    <source>
        <strain evidence="4">ATCC 27872 / DSM 7271 / JCM 12966 / VPI 2845</strain>
    </source>
</reference>
<name>C7M548_CAPOD</name>
<dbReference type="Gene3D" id="3.40.50.1820">
    <property type="entry name" value="alpha/beta hydrolase"/>
    <property type="match status" value="1"/>
</dbReference>
<dbReference type="InterPro" id="IPR029063">
    <property type="entry name" value="SAM-dependent_MTases_sf"/>
</dbReference>
<keyword evidence="3" id="KW-0378">Hydrolase</keyword>
<dbReference type="HOGENOM" id="CLU_038914_0_0_10"/>
<evidence type="ECO:0000259" key="1">
    <source>
        <dbReference type="Pfam" id="PF12146"/>
    </source>
</evidence>
<protein>
    <submittedName>
        <fullName evidence="3">Alpha/beta hydrolase fold protein</fullName>
    </submittedName>
</protein>
<dbReference type="Pfam" id="PF12146">
    <property type="entry name" value="Hydrolase_4"/>
    <property type="match status" value="1"/>
</dbReference>
<gene>
    <name evidence="3" type="ordered locus">Coch_0185</name>
</gene>
<dbReference type="PANTHER" id="PTHR11614">
    <property type="entry name" value="PHOSPHOLIPASE-RELATED"/>
    <property type="match status" value="1"/>
</dbReference>
<dbReference type="InterPro" id="IPR051044">
    <property type="entry name" value="MAG_DAG_Lipase"/>
</dbReference>
<evidence type="ECO:0000313" key="3">
    <source>
        <dbReference type="EMBL" id="ACU91748.1"/>
    </source>
</evidence>
<dbReference type="eggNOG" id="COG2267">
    <property type="taxonomic scope" value="Bacteria"/>
</dbReference>
<dbReference type="EMBL" id="CP001632">
    <property type="protein sequence ID" value="ACU91748.1"/>
    <property type="molecule type" value="Genomic_DNA"/>
</dbReference>
<organism evidence="3 4">
    <name type="scientific">Capnocytophaga ochracea (strain ATCC 27872 / DSM 7271 / CCUG 9716 / JCM 12966 / NCTC 12371 / SS31 / VPI 2845)</name>
    <name type="common">Bacteroides ochraceus</name>
    <dbReference type="NCBI Taxonomy" id="521097"/>
    <lineage>
        <taxon>Bacteria</taxon>
        <taxon>Pseudomonadati</taxon>
        <taxon>Bacteroidota</taxon>
        <taxon>Flavobacteriia</taxon>
        <taxon>Flavobacteriales</taxon>
        <taxon>Flavobacteriaceae</taxon>
        <taxon>Capnocytophaga</taxon>
    </lineage>
</organism>
<dbReference type="SUPFAM" id="SSF53474">
    <property type="entry name" value="alpha/beta-Hydrolases"/>
    <property type="match status" value="1"/>
</dbReference>